<evidence type="ECO:0000313" key="2">
    <source>
        <dbReference type="Proteomes" id="UP001422759"/>
    </source>
</evidence>
<evidence type="ECO:0008006" key="3">
    <source>
        <dbReference type="Google" id="ProtNLM"/>
    </source>
</evidence>
<sequence>MESSVLAFATDLIDEGPDTFFGNLTDRAGVGGVTLASVYHEARDVFPHNPHRVVRYLEPGAAYFRPDRARWAGRRLAPTPSTAIGDRDPFAEAAGQAQRRGLKLHAWTVFCHNDRLGFEHPDCAPANAFGDRHLTELCPANPEVREYATTLVGEFARYGVDAIRAESLHFHGLRHGYHHERYFEELGPVTEALLGLCFCDHCRANAVSAGVPAEEVRTAVRVELRARLADEDRAVEPAALDGLAGGAVAAYVDAAALSVTSLTAEVAEAAAGLGMRLTFMDGGGPGKGWLSGIDLPALGKAAHQIETLGYAKTPEAVREKIAAFALHGVRPEEMAVILRPMTQDCDGPANLAAKIATLRGLGVPEVEFYHYGLMRLASLDRIGTALHG</sequence>
<dbReference type="InterPro" id="IPR017853">
    <property type="entry name" value="GH"/>
</dbReference>
<comment type="caution">
    <text evidence="1">The sequence shown here is derived from an EMBL/GenBank/DDBJ whole genome shotgun (WGS) entry which is preliminary data.</text>
</comment>
<dbReference type="Proteomes" id="UP001422759">
    <property type="component" value="Unassembled WGS sequence"/>
</dbReference>
<gene>
    <name evidence="1" type="ORF">GCM10009760_28700</name>
</gene>
<dbReference type="RefSeq" id="WP_344464728.1">
    <property type="nucleotide sequence ID" value="NZ_BAAANT010000013.1"/>
</dbReference>
<protein>
    <recommendedName>
        <fullName evidence="3">Alanine-rich protein</fullName>
    </recommendedName>
</protein>
<name>A0ABP5L7R3_9ACTN</name>
<keyword evidence="2" id="KW-1185">Reference proteome</keyword>
<dbReference type="EMBL" id="BAAANT010000013">
    <property type="protein sequence ID" value="GAA2142950.1"/>
    <property type="molecule type" value="Genomic_DNA"/>
</dbReference>
<dbReference type="SUPFAM" id="SSF51445">
    <property type="entry name" value="(Trans)glycosidases"/>
    <property type="match status" value="1"/>
</dbReference>
<reference evidence="2" key="1">
    <citation type="journal article" date="2019" name="Int. J. Syst. Evol. Microbiol.">
        <title>The Global Catalogue of Microorganisms (GCM) 10K type strain sequencing project: providing services to taxonomists for standard genome sequencing and annotation.</title>
        <authorList>
            <consortium name="The Broad Institute Genomics Platform"/>
            <consortium name="The Broad Institute Genome Sequencing Center for Infectious Disease"/>
            <person name="Wu L."/>
            <person name="Ma J."/>
        </authorList>
    </citation>
    <scope>NUCLEOTIDE SEQUENCE [LARGE SCALE GENOMIC DNA]</scope>
    <source>
        <strain evidence="2">JCM 14560</strain>
    </source>
</reference>
<evidence type="ECO:0000313" key="1">
    <source>
        <dbReference type="EMBL" id="GAA2142950.1"/>
    </source>
</evidence>
<dbReference type="Gene3D" id="3.20.20.80">
    <property type="entry name" value="Glycosidases"/>
    <property type="match status" value="1"/>
</dbReference>
<organism evidence="1 2">
    <name type="scientific">Kitasatospora kazusensis</name>
    <dbReference type="NCBI Taxonomy" id="407974"/>
    <lineage>
        <taxon>Bacteria</taxon>
        <taxon>Bacillati</taxon>
        <taxon>Actinomycetota</taxon>
        <taxon>Actinomycetes</taxon>
        <taxon>Kitasatosporales</taxon>
        <taxon>Streptomycetaceae</taxon>
        <taxon>Kitasatospora</taxon>
    </lineage>
</organism>
<proteinExistence type="predicted"/>
<accession>A0ABP5L7R3</accession>